<proteinExistence type="predicted"/>
<reference evidence="2 3" key="1">
    <citation type="journal article" date="2021" name="Sci. Rep.">
        <title>Chromosome anchoring in Senegalese sole (Solea senegalensis) reveals sex-associated markers and genome rearrangements in flatfish.</title>
        <authorList>
            <person name="Guerrero-Cozar I."/>
            <person name="Gomez-Garrido J."/>
            <person name="Berbel C."/>
            <person name="Martinez-Blanch J.F."/>
            <person name="Alioto T."/>
            <person name="Claros M.G."/>
            <person name="Gagnaire P.A."/>
            <person name="Manchado M."/>
        </authorList>
    </citation>
    <scope>NUCLEOTIDE SEQUENCE [LARGE SCALE GENOMIC DNA]</scope>
    <source>
        <strain evidence="2">Sse05_10M</strain>
    </source>
</reference>
<dbReference type="AlphaFoldDB" id="A0AAV6QIW1"/>
<evidence type="ECO:0000313" key="3">
    <source>
        <dbReference type="Proteomes" id="UP000693946"/>
    </source>
</evidence>
<accession>A0AAV6QIW1</accession>
<gene>
    <name evidence="2" type="ORF">JOB18_034558</name>
</gene>
<comment type="caution">
    <text evidence="2">The sequence shown here is derived from an EMBL/GenBank/DDBJ whole genome shotgun (WGS) entry which is preliminary data.</text>
</comment>
<protein>
    <submittedName>
        <fullName evidence="2">Uncharacterized protein</fullName>
    </submittedName>
</protein>
<dbReference type="EMBL" id="JAGKHQ010000017">
    <property type="protein sequence ID" value="KAG7490390.1"/>
    <property type="molecule type" value="Genomic_DNA"/>
</dbReference>
<evidence type="ECO:0000256" key="1">
    <source>
        <dbReference type="SAM" id="MobiDB-lite"/>
    </source>
</evidence>
<dbReference type="Proteomes" id="UP000693946">
    <property type="component" value="Linkage Group LG5"/>
</dbReference>
<evidence type="ECO:0000313" key="2">
    <source>
        <dbReference type="EMBL" id="KAG7490390.1"/>
    </source>
</evidence>
<organism evidence="2 3">
    <name type="scientific">Solea senegalensis</name>
    <name type="common">Senegalese sole</name>
    <dbReference type="NCBI Taxonomy" id="28829"/>
    <lineage>
        <taxon>Eukaryota</taxon>
        <taxon>Metazoa</taxon>
        <taxon>Chordata</taxon>
        <taxon>Craniata</taxon>
        <taxon>Vertebrata</taxon>
        <taxon>Euteleostomi</taxon>
        <taxon>Actinopterygii</taxon>
        <taxon>Neopterygii</taxon>
        <taxon>Teleostei</taxon>
        <taxon>Neoteleostei</taxon>
        <taxon>Acanthomorphata</taxon>
        <taxon>Carangaria</taxon>
        <taxon>Pleuronectiformes</taxon>
        <taxon>Pleuronectoidei</taxon>
        <taxon>Soleidae</taxon>
        <taxon>Solea</taxon>
    </lineage>
</organism>
<keyword evidence="3" id="KW-1185">Reference proteome</keyword>
<sequence length="115" mass="12285">MGRKRKGGWKERVGGGGGGNKIRKAYLSLNGHRHYSAPRVFMTKGKAANTCGAARSPCVSGELCSQVMFCLKTRPKTSAVLHMDGRWRHTSPGASGGNTSFTTRAPAVCHPHCNS</sequence>
<feature type="region of interest" description="Disordered" evidence="1">
    <location>
        <begin position="1"/>
        <end position="23"/>
    </location>
</feature>
<name>A0AAV6QIW1_SOLSE</name>